<keyword evidence="1" id="KW-0472">Membrane</keyword>
<feature type="transmembrane region" description="Helical" evidence="1">
    <location>
        <begin position="98"/>
        <end position="119"/>
    </location>
</feature>
<proteinExistence type="predicted"/>
<name>A0A914HKD4_GLORO</name>
<reference evidence="3" key="1">
    <citation type="submission" date="2022-11" db="UniProtKB">
        <authorList>
            <consortium name="WormBaseParasite"/>
        </authorList>
    </citation>
    <scope>IDENTIFICATION</scope>
</reference>
<sequence>MHKFWNCSTKSIGFSRIWNCPTERMKQHKCHRQKCFLLFIFCISAARGNGDSQGSASIGHAIGAGPAGRSFGNGTGLGSASRAGRAGPSSAAAGRENGTLAIVLMLFIALGITLFCFCIRGGHFFESEEEQSTRDACAGCNRCCDLCAILPLLLETPGACRV</sequence>
<dbReference type="AlphaFoldDB" id="A0A914HKD4"/>
<keyword evidence="1" id="KW-0812">Transmembrane</keyword>
<evidence type="ECO:0000256" key="1">
    <source>
        <dbReference type="SAM" id="Phobius"/>
    </source>
</evidence>
<dbReference type="WBParaSite" id="Gr19_v10_g2282.t1">
    <property type="protein sequence ID" value="Gr19_v10_g2282.t1"/>
    <property type="gene ID" value="Gr19_v10_g2282"/>
</dbReference>
<evidence type="ECO:0000313" key="2">
    <source>
        <dbReference type="Proteomes" id="UP000887572"/>
    </source>
</evidence>
<keyword evidence="1" id="KW-1133">Transmembrane helix</keyword>
<keyword evidence="2" id="KW-1185">Reference proteome</keyword>
<protein>
    <submittedName>
        <fullName evidence="3">Uncharacterized protein</fullName>
    </submittedName>
</protein>
<evidence type="ECO:0000313" key="3">
    <source>
        <dbReference type="WBParaSite" id="Gr19_v10_g2282.t1"/>
    </source>
</evidence>
<organism evidence="2 3">
    <name type="scientific">Globodera rostochiensis</name>
    <name type="common">Golden nematode worm</name>
    <name type="synonym">Heterodera rostochiensis</name>
    <dbReference type="NCBI Taxonomy" id="31243"/>
    <lineage>
        <taxon>Eukaryota</taxon>
        <taxon>Metazoa</taxon>
        <taxon>Ecdysozoa</taxon>
        <taxon>Nematoda</taxon>
        <taxon>Chromadorea</taxon>
        <taxon>Rhabditida</taxon>
        <taxon>Tylenchina</taxon>
        <taxon>Tylenchomorpha</taxon>
        <taxon>Tylenchoidea</taxon>
        <taxon>Heteroderidae</taxon>
        <taxon>Heteroderinae</taxon>
        <taxon>Globodera</taxon>
    </lineage>
</organism>
<dbReference type="Proteomes" id="UP000887572">
    <property type="component" value="Unplaced"/>
</dbReference>
<accession>A0A914HKD4</accession>